<feature type="region of interest" description="Disordered" evidence="1">
    <location>
        <begin position="336"/>
        <end position="363"/>
    </location>
</feature>
<sequence>MARSSSSGTGGGKRKSIGNGKSTLIGSKRPSVAGSLKQAPRPPPVEAVMPNGTPPMPPLRGGDGVDRTCGRCEVMGNNCPYPSMECRRHRCSSCELFVHALPPCTGGRKDDGYLVCHLCMLAYGDVPKNTDDEDSEDGKRSPDMLATQVDNQEDEKEEEVLEAEEEEDEVEVPTQRATQRSQAAARVEEVSQLLNGAASKERQKRGKNFTPEEDELLSKAWVSTTMDSRNGSDQRQADFNKKLYYDYQDLVEETNEVTHPELPMDRKQKSIVSRFSTIKHGVNKMIGIMKMHPIKSGETIEQHETRCLEIFEETYNTKFPWIDCYHVLENCPKFSAADDSGKTKANGKKGKKHKRSQGKRQKALDDRIQRMLDNKGLGNNNPAGTRAVQEAASVSEAIGQISTHLVDQVAVSQWSENDKEEYFKNDAMEKKLLQQRHILKLQLELDGLKKVQAKSGGPCSSSDDDE</sequence>
<proteinExistence type="predicted"/>
<dbReference type="AlphaFoldDB" id="A0A9N8DGX8"/>
<keyword evidence="3" id="KW-1185">Reference proteome</keyword>
<dbReference type="PANTHER" id="PTHR45125">
    <property type="entry name" value="F21J9.4-RELATED"/>
    <property type="match status" value="1"/>
</dbReference>
<dbReference type="OrthoDB" id="2507178at2759"/>
<gene>
    <name evidence="2" type="ORF">SEMRO_147_G067730.1</name>
</gene>
<dbReference type="PANTHER" id="PTHR45125:SF3">
    <property type="entry name" value="NO-APICAL-MERISTEM-ASSOCIATED CARBOXY-TERMINAL DOMAIN PROTEIN"/>
    <property type="match status" value="1"/>
</dbReference>
<dbReference type="EMBL" id="CAICTM010000146">
    <property type="protein sequence ID" value="CAB9502803.1"/>
    <property type="molecule type" value="Genomic_DNA"/>
</dbReference>
<name>A0A9N8DGX8_9STRA</name>
<evidence type="ECO:0000313" key="3">
    <source>
        <dbReference type="Proteomes" id="UP001153069"/>
    </source>
</evidence>
<reference evidence="2" key="1">
    <citation type="submission" date="2020-06" db="EMBL/GenBank/DDBJ databases">
        <authorList>
            <consortium name="Plant Systems Biology data submission"/>
        </authorList>
    </citation>
    <scope>NUCLEOTIDE SEQUENCE</scope>
    <source>
        <strain evidence="2">D6</strain>
    </source>
</reference>
<evidence type="ECO:0000256" key="1">
    <source>
        <dbReference type="SAM" id="MobiDB-lite"/>
    </source>
</evidence>
<comment type="caution">
    <text evidence="2">The sequence shown here is derived from an EMBL/GenBank/DDBJ whole genome shotgun (WGS) entry which is preliminary data.</text>
</comment>
<feature type="compositionally biased region" description="Acidic residues" evidence="1">
    <location>
        <begin position="151"/>
        <end position="171"/>
    </location>
</feature>
<feature type="compositionally biased region" description="Low complexity" evidence="1">
    <location>
        <begin position="172"/>
        <end position="185"/>
    </location>
</feature>
<protein>
    <submittedName>
        <fullName evidence="2">Uncharacterized protein</fullName>
    </submittedName>
</protein>
<feature type="region of interest" description="Disordered" evidence="1">
    <location>
        <begin position="127"/>
        <end position="185"/>
    </location>
</feature>
<evidence type="ECO:0000313" key="2">
    <source>
        <dbReference type="EMBL" id="CAB9502803.1"/>
    </source>
</evidence>
<accession>A0A9N8DGX8</accession>
<feature type="compositionally biased region" description="Basic residues" evidence="1">
    <location>
        <begin position="345"/>
        <end position="361"/>
    </location>
</feature>
<dbReference type="Proteomes" id="UP001153069">
    <property type="component" value="Unassembled WGS sequence"/>
</dbReference>
<organism evidence="2 3">
    <name type="scientific">Seminavis robusta</name>
    <dbReference type="NCBI Taxonomy" id="568900"/>
    <lineage>
        <taxon>Eukaryota</taxon>
        <taxon>Sar</taxon>
        <taxon>Stramenopiles</taxon>
        <taxon>Ochrophyta</taxon>
        <taxon>Bacillariophyta</taxon>
        <taxon>Bacillariophyceae</taxon>
        <taxon>Bacillariophycidae</taxon>
        <taxon>Naviculales</taxon>
        <taxon>Naviculaceae</taxon>
        <taxon>Seminavis</taxon>
    </lineage>
</organism>
<feature type="region of interest" description="Disordered" evidence="1">
    <location>
        <begin position="1"/>
        <end position="59"/>
    </location>
</feature>